<name>A0A445DW35_ARAHY</name>
<evidence type="ECO:0000313" key="3">
    <source>
        <dbReference type="Proteomes" id="UP000289738"/>
    </source>
</evidence>
<dbReference type="GO" id="GO:0006355">
    <property type="term" value="P:regulation of DNA-templated transcription"/>
    <property type="evidence" value="ECO:0007669"/>
    <property type="project" value="UniProtKB-UniRule"/>
</dbReference>
<evidence type="ECO:0000313" key="2">
    <source>
        <dbReference type="EMBL" id="RYR67398.1"/>
    </source>
</evidence>
<dbReference type="AlphaFoldDB" id="A0A445DW35"/>
<keyword evidence="1" id="KW-0479">Metal-binding</keyword>
<proteinExistence type="inferred from homology"/>
<organism evidence="2 3">
    <name type="scientific">Arachis hypogaea</name>
    <name type="common">Peanut</name>
    <dbReference type="NCBI Taxonomy" id="3818"/>
    <lineage>
        <taxon>Eukaryota</taxon>
        <taxon>Viridiplantae</taxon>
        <taxon>Streptophyta</taxon>
        <taxon>Embryophyta</taxon>
        <taxon>Tracheophyta</taxon>
        <taxon>Spermatophyta</taxon>
        <taxon>Magnoliopsida</taxon>
        <taxon>eudicotyledons</taxon>
        <taxon>Gunneridae</taxon>
        <taxon>Pentapetalae</taxon>
        <taxon>rosids</taxon>
        <taxon>fabids</taxon>
        <taxon>Fabales</taxon>
        <taxon>Fabaceae</taxon>
        <taxon>Papilionoideae</taxon>
        <taxon>50 kb inversion clade</taxon>
        <taxon>dalbergioids sensu lato</taxon>
        <taxon>Dalbergieae</taxon>
        <taxon>Pterocarpus clade</taxon>
        <taxon>Arachis</taxon>
    </lineage>
</organism>
<dbReference type="GO" id="GO:0005634">
    <property type="term" value="C:nucleus"/>
    <property type="evidence" value="ECO:0007669"/>
    <property type="project" value="UniProtKB-SubCell"/>
</dbReference>
<comment type="similarity">
    <text evidence="1">Belongs to the FHY3/FAR1 family.</text>
</comment>
<keyword evidence="1" id="KW-0862">Zinc</keyword>
<dbReference type="EMBL" id="SDMP01000003">
    <property type="protein sequence ID" value="RYR67398.1"/>
    <property type="molecule type" value="Genomic_DNA"/>
</dbReference>
<comment type="caution">
    <text evidence="2">The sequence shown here is derived from an EMBL/GenBank/DDBJ whole genome shotgun (WGS) entry which is preliminary data.</text>
</comment>
<gene>
    <name evidence="2" type="ORF">Ahy_A03g013741</name>
</gene>
<keyword evidence="3" id="KW-1185">Reference proteome</keyword>
<keyword evidence="1" id="KW-0539">Nucleus</keyword>
<dbReference type="InterPro" id="IPR031052">
    <property type="entry name" value="FHY3/FAR1"/>
</dbReference>
<dbReference type="PANTHER" id="PTHR31669:SF251">
    <property type="entry name" value="PROTEIN FAR1-RELATED SEQUENCE"/>
    <property type="match status" value="1"/>
</dbReference>
<accession>A0A445DW35</accession>
<protein>
    <recommendedName>
        <fullName evidence="1">Protein FAR1-RELATED SEQUENCE</fullName>
    </recommendedName>
</protein>
<reference evidence="2 3" key="1">
    <citation type="submission" date="2019-01" db="EMBL/GenBank/DDBJ databases">
        <title>Sequencing of cultivated peanut Arachis hypogaea provides insights into genome evolution and oil improvement.</title>
        <authorList>
            <person name="Chen X."/>
        </authorList>
    </citation>
    <scope>NUCLEOTIDE SEQUENCE [LARGE SCALE GENOMIC DNA]</scope>
    <source>
        <strain evidence="3">cv. Fuhuasheng</strain>
        <tissue evidence="2">Leaves</tissue>
    </source>
</reference>
<dbReference type="GO" id="GO:0008270">
    <property type="term" value="F:zinc ion binding"/>
    <property type="evidence" value="ECO:0007669"/>
    <property type="project" value="UniProtKB-UniRule"/>
</dbReference>
<dbReference type="Proteomes" id="UP000289738">
    <property type="component" value="Chromosome A03"/>
</dbReference>
<comment type="subcellular location">
    <subcellularLocation>
        <location evidence="1">Nucleus</location>
    </subcellularLocation>
</comment>
<sequence length="202" mass="23340">MFVHCTIKTYEEVGIKPSKTYQSFVAAAGNHRELSLIEKYVRNYITREVRNIFEQDDAKEFGKNWNDFVTKYSLGGNKWLSGNRGFNSNYFHAVTFLSCTKIAIYGFSLPGSPLLGRDEKHTKDREHAHIFQQVHHTQQLLESICEATDNCLASREKREREFDVADFHTMILCATKSAIKGQFQYVYTPKSSGKFKDKSEEM</sequence>
<evidence type="ECO:0000256" key="1">
    <source>
        <dbReference type="RuleBase" id="RU367018"/>
    </source>
</evidence>
<keyword evidence="1" id="KW-0863">Zinc-finger</keyword>
<comment type="function">
    <text evidence="1">Putative transcription activator involved in regulating light control of development.</text>
</comment>
<dbReference type="PANTHER" id="PTHR31669">
    <property type="entry name" value="PROTEIN FAR1-RELATED SEQUENCE 10-RELATED"/>
    <property type="match status" value="1"/>
</dbReference>